<evidence type="ECO:0000256" key="2">
    <source>
        <dbReference type="SAM" id="SignalP"/>
    </source>
</evidence>
<evidence type="ECO:0008006" key="5">
    <source>
        <dbReference type="Google" id="ProtNLM"/>
    </source>
</evidence>
<name>A0ABT3HDI1_9HYPH</name>
<dbReference type="InterPro" id="IPR006311">
    <property type="entry name" value="TAT_signal"/>
</dbReference>
<keyword evidence="2" id="KW-0732">Signal</keyword>
<protein>
    <recommendedName>
        <fullName evidence="5">Carboxypeptidase regulatory-like domain-containing protein</fullName>
    </recommendedName>
</protein>
<accession>A0ABT3HDI1</accession>
<evidence type="ECO:0000313" key="4">
    <source>
        <dbReference type="Proteomes" id="UP001209755"/>
    </source>
</evidence>
<organism evidence="3 4">
    <name type="scientific">Rhodobium gokarnense</name>
    <dbReference type="NCBI Taxonomy" id="364296"/>
    <lineage>
        <taxon>Bacteria</taxon>
        <taxon>Pseudomonadati</taxon>
        <taxon>Pseudomonadota</taxon>
        <taxon>Alphaproteobacteria</taxon>
        <taxon>Hyphomicrobiales</taxon>
        <taxon>Rhodobiaceae</taxon>
        <taxon>Rhodobium</taxon>
    </lineage>
</organism>
<evidence type="ECO:0000313" key="3">
    <source>
        <dbReference type="EMBL" id="MCW2308463.1"/>
    </source>
</evidence>
<feature type="region of interest" description="Disordered" evidence="1">
    <location>
        <begin position="44"/>
        <end position="97"/>
    </location>
</feature>
<feature type="chain" id="PRO_5045052976" description="Carboxypeptidase regulatory-like domain-containing protein" evidence="2">
    <location>
        <begin position="35"/>
        <end position="356"/>
    </location>
</feature>
<comment type="caution">
    <text evidence="3">The sequence shown here is derived from an EMBL/GenBank/DDBJ whole genome shotgun (WGS) entry which is preliminary data.</text>
</comment>
<dbReference type="EMBL" id="JAOQNS010000007">
    <property type="protein sequence ID" value="MCW2308463.1"/>
    <property type="molecule type" value="Genomic_DNA"/>
</dbReference>
<dbReference type="RefSeq" id="WP_264602080.1">
    <property type="nucleotide sequence ID" value="NZ_JAOQNS010000007.1"/>
</dbReference>
<dbReference type="Proteomes" id="UP001209755">
    <property type="component" value="Unassembled WGS sequence"/>
</dbReference>
<reference evidence="4" key="1">
    <citation type="submission" date="2023-07" db="EMBL/GenBank/DDBJ databases">
        <title>Genome sequencing of Purple Non-Sulfur Bacteria from various extreme environments.</title>
        <authorList>
            <person name="Mayer M."/>
        </authorList>
    </citation>
    <scope>NUCLEOTIDE SEQUENCE [LARGE SCALE GENOMIC DNA]</scope>
    <source>
        <strain evidence="4">DSM 17935</strain>
    </source>
</reference>
<feature type="signal peptide" evidence="2">
    <location>
        <begin position="1"/>
        <end position="34"/>
    </location>
</feature>
<evidence type="ECO:0000256" key="1">
    <source>
        <dbReference type="SAM" id="MobiDB-lite"/>
    </source>
</evidence>
<gene>
    <name evidence="3" type="ORF">M2319_002805</name>
</gene>
<proteinExistence type="predicted"/>
<dbReference type="PROSITE" id="PS51318">
    <property type="entry name" value="TAT"/>
    <property type="match status" value="1"/>
</dbReference>
<sequence length="356" mass="37448">MSSTGRRGAARLGALAGLCAALALCLVAAPPALAQSDAAAMTGGALQRPPVPMPKPSPDEEAALPPGFSPEPEVPESATPYAPALDADTGTPADDNEGTVYLVSRLVKDGDPLDRGMMWRVYSEKRDAEGKLTLVANATGGDAEFRLDPGTYLVHAGFGYAGSTTRIRVEPGRVNTRTIVLDAGGLKLDAELAENRPLDADEVKFDVYANETRGETGAAGARRLVASKAGIGTMLRLNAGSYYVVSKYGAVNAVVRADIRVQPGKLTEATVYHKAARITLKLVNEPGGEALANTEWSLLTPGGDQLAESVGAFPSFILAEGDYAVVAKNHDQIFNREFSVESGIDREVEVLALKRN</sequence>
<keyword evidence="4" id="KW-1185">Reference proteome</keyword>